<evidence type="ECO:0000313" key="2">
    <source>
        <dbReference type="EMBL" id="KDQ53583.1"/>
    </source>
</evidence>
<dbReference type="Pfam" id="PF00646">
    <property type="entry name" value="F-box"/>
    <property type="match status" value="1"/>
</dbReference>
<accession>A0A067PF93</accession>
<feature type="non-terminal residue" evidence="2">
    <location>
        <position position="74"/>
    </location>
</feature>
<name>A0A067PF93_9AGAM</name>
<dbReference type="SUPFAM" id="SSF81383">
    <property type="entry name" value="F-box domain"/>
    <property type="match status" value="1"/>
</dbReference>
<proteinExistence type="predicted"/>
<dbReference type="AlphaFoldDB" id="A0A067PF93"/>
<organism evidence="2 3">
    <name type="scientific">Jaapia argillacea MUCL 33604</name>
    <dbReference type="NCBI Taxonomy" id="933084"/>
    <lineage>
        <taxon>Eukaryota</taxon>
        <taxon>Fungi</taxon>
        <taxon>Dikarya</taxon>
        <taxon>Basidiomycota</taxon>
        <taxon>Agaricomycotina</taxon>
        <taxon>Agaricomycetes</taxon>
        <taxon>Agaricomycetidae</taxon>
        <taxon>Jaapiales</taxon>
        <taxon>Jaapiaceae</taxon>
        <taxon>Jaapia</taxon>
    </lineage>
</organism>
<gene>
    <name evidence="2" type="ORF">JAAARDRAFT_97203</name>
</gene>
<dbReference type="Proteomes" id="UP000027265">
    <property type="component" value="Unassembled WGS sequence"/>
</dbReference>
<dbReference type="OrthoDB" id="3270296at2759"/>
<protein>
    <recommendedName>
        <fullName evidence="1">F-box domain-containing protein</fullName>
    </recommendedName>
</protein>
<reference evidence="3" key="1">
    <citation type="journal article" date="2014" name="Proc. Natl. Acad. Sci. U.S.A.">
        <title>Extensive sampling of basidiomycete genomes demonstrates inadequacy of the white-rot/brown-rot paradigm for wood decay fungi.</title>
        <authorList>
            <person name="Riley R."/>
            <person name="Salamov A.A."/>
            <person name="Brown D.W."/>
            <person name="Nagy L.G."/>
            <person name="Floudas D."/>
            <person name="Held B.W."/>
            <person name="Levasseur A."/>
            <person name="Lombard V."/>
            <person name="Morin E."/>
            <person name="Otillar R."/>
            <person name="Lindquist E.A."/>
            <person name="Sun H."/>
            <person name="LaButti K.M."/>
            <person name="Schmutz J."/>
            <person name="Jabbour D."/>
            <person name="Luo H."/>
            <person name="Baker S.E."/>
            <person name="Pisabarro A.G."/>
            <person name="Walton J.D."/>
            <person name="Blanchette R.A."/>
            <person name="Henrissat B."/>
            <person name="Martin F."/>
            <person name="Cullen D."/>
            <person name="Hibbett D.S."/>
            <person name="Grigoriev I.V."/>
        </authorList>
    </citation>
    <scope>NUCLEOTIDE SEQUENCE [LARGE SCALE GENOMIC DNA]</scope>
    <source>
        <strain evidence="3">MUCL 33604</strain>
    </source>
</reference>
<dbReference type="HOGENOM" id="CLU_189352_0_0_1"/>
<feature type="domain" description="F-box" evidence="1">
    <location>
        <begin position="2"/>
        <end position="32"/>
    </location>
</feature>
<evidence type="ECO:0000313" key="3">
    <source>
        <dbReference type="Proteomes" id="UP000027265"/>
    </source>
</evidence>
<keyword evidence="3" id="KW-1185">Reference proteome</keyword>
<dbReference type="EMBL" id="KL197733">
    <property type="protein sequence ID" value="KDQ53583.1"/>
    <property type="molecule type" value="Genomic_DNA"/>
</dbReference>
<evidence type="ECO:0000259" key="1">
    <source>
        <dbReference type="Pfam" id="PF00646"/>
    </source>
</evidence>
<sequence length="74" mass="8466">MLWLPIELVDHIIDFLDDCSDILSLALTCRLLAKRLIPSVLEYREITTTINLEALWSHLADSPSLARNIRALHI</sequence>
<dbReference type="InParanoid" id="A0A067PF93"/>
<dbReference type="InterPro" id="IPR036047">
    <property type="entry name" value="F-box-like_dom_sf"/>
</dbReference>
<dbReference type="InterPro" id="IPR001810">
    <property type="entry name" value="F-box_dom"/>
</dbReference>